<gene>
    <name evidence="1" type="ORF">SAMN04489750_2708</name>
</gene>
<dbReference type="AlphaFoldDB" id="A0A2Y8ZV31"/>
<evidence type="ECO:0000313" key="2">
    <source>
        <dbReference type="Proteomes" id="UP000250028"/>
    </source>
</evidence>
<dbReference type="RefSeq" id="WP_109686569.1">
    <property type="nucleotide sequence ID" value="NZ_QGDN01000001.1"/>
</dbReference>
<name>A0A2Y8ZV31_9MICO</name>
<evidence type="ECO:0000313" key="1">
    <source>
        <dbReference type="EMBL" id="SSA35356.1"/>
    </source>
</evidence>
<dbReference type="Proteomes" id="UP000250028">
    <property type="component" value="Unassembled WGS sequence"/>
</dbReference>
<evidence type="ECO:0008006" key="3">
    <source>
        <dbReference type="Google" id="ProtNLM"/>
    </source>
</evidence>
<dbReference type="EMBL" id="UESZ01000001">
    <property type="protein sequence ID" value="SSA35356.1"/>
    <property type="molecule type" value="Genomic_DNA"/>
</dbReference>
<dbReference type="OrthoDB" id="122087at2"/>
<keyword evidence="2" id="KW-1185">Reference proteome</keyword>
<proteinExistence type="predicted"/>
<accession>A0A2Y8ZV31</accession>
<organism evidence="1 2">
    <name type="scientific">Branchiibius hedensis</name>
    <dbReference type="NCBI Taxonomy" id="672460"/>
    <lineage>
        <taxon>Bacteria</taxon>
        <taxon>Bacillati</taxon>
        <taxon>Actinomycetota</taxon>
        <taxon>Actinomycetes</taxon>
        <taxon>Micrococcales</taxon>
        <taxon>Dermacoccaceae</taxon>
        <taxon>Branchiibius</taxon>
    </lineage>
</organism>
<sequence length="83" mass="8960">MVATVGIREFRAGLAEYIDSAEPVAVTRHGQTVGWFIPTPVDREAEAASLRSAAAKLDAMLSERGVDPDEVVADFKAARRSCR</sequence>
<reference evidence="2" key="1">
    <citation type="submission" date="2016-10" db="EMBL/GenBank/DDBJ databases">
        <authorList>
            <person name="Varghese N."/>
            <person name="Submissions S."/>
        </authorList>
    </citation>
    <scope>NUCLEOTIDE SEQUENCE [LARGE SCALE GENOMIC DNA]</scope>
    <source>
        <strain evidence="2">DSM 22951</strain>
    </source>
</reference>
<protein>
    <recommendedName>
        <fullName evidence="3">Prevent-host-death family protein</fullName>
    </recommendedName>
</protein>